<dbReference type="Gene3D" id="1.10.1220.10">
    <property type="entry name" value="Met repressor-like"/>
    <property type="match status" value="1"/>
</dbReference>
<accession>A0ABW9P9I4</accession>
<dbReference type="NCBIfam" id="TIGR02384">
    <property type="entry name" value="RelB_DinJ"/>
    <property type="match status" value="1"/>
</dbReference>
<reference evidence="3 4" key="1">
    <citation type="journal article" date="2019" name="Syst. Appl. Microbiol.">
        <title>Polyphasic characterization of two novel Lactobacillus spp. isolated from blown salami packages: Description of Lactobacillus halodurans sp. nov. and Lactobacillus salsicarnum sp. nov.</title>
        <authorList>
            <person name="Schuster J.A."/>
            <person name="Klingl A."/>
            <person name="Vogel R.F."/>
            <person name="Ehrmann M.A."/>
        </authorList>
    </citation>
    <scope>NUCLEOTIDE SEQUENCE [LARGE SCALE GENOMIC DNA]</scope>
    <source>
        <strain evidence="3 4">TMW 1.2098</strain>
    </source>
</reference>
<evidence type="ECO:0000313" key="3">
    <source>
        <dbReference type="EMBL" id="MQS45926.1"/>
    </source>
</evidence>
<dbReference type="InterPro" id="IPR013321">
    <property type="entry name" value="Arc_rbn_hlx_hlx"/>
</dbReference>
<comment type="similarity">
    <text evidence="1">Belongs to the RelB/DinJ antitoxin family.</text>
</comment>
<dbReference type="PANTHER" id="PTHR38781:SF1">
    <property type="entry name" value="ANTITOXIN DINJ-RELATED"/>
    <property type="match status" value="1"/>
</dbReference>
<dbReference type="InterPro" id="IPR007337">
    <property type="entry name" value="RelB/DinJ"/>
</dbReference>
<dbReference type="EMBL" id="VDFN01000012">
    <property type="protein sequence ID" value="MQS45926.1"/>
    <property type="molecule type" value="Genomic_DNA"/>
</dbReference>
<dbReference type="RefSeq" id="WP_125704270.1">
    <property type="nucleotide sequence ID" value="NZ_JBHTOO010000004.1"/>
</dbReference>
<gene>
    <name evidence="3" type="ORF">FHL03_10555</name>
</gene>
<evidence type="ECO:0000313" key="4">
    <source>
        <dbReference type="Proteomes" id="UP000436655"/>
    </source>
</evidence>
<name>A0ABW9P9I4_9LACO</name>
<evidence type="ECO:0000256" key="1">
    <source>
        <dbReference type="ARBA" id="ARBA00010562"/>
    </source>
</evidence>
<dbReference type="Pfam" id="PF04221">
    <property type="entry name" value="RelB"/>
    <property type="match status" value="1"/>
</dbReference>
<keyword evidence="2" id="KW-1277">Toxin-antitoxin system</keyword>
<keyword evidence="4" id="KW-1185">Reference proteome</keyword>
<evidence type="ECO:0000256" key="2">
    <source>
        <dbReference type="ARBA" id="ARBA00022649"/>
    </source>
</evidence>
<comment type="caution">
    <text evidence="3">The sequence shown here is derived from an EMBL/GenBank/DDBJ whole genome shotgun (WGS) entry which is preliminary data.</text>
</comment>
<dbReference type="PANTHER" id="PTHR38781">
    <property type="entry name" value="ANTITOXIN DINJ-RELATED"/>
    <property type="match status" value="1"/>
</dbReference>
<protein>
    <submittedName>
        <fullName evidence="3">Type II toxin-antitoxin system RelB/DinJ family antitoxin</fullName>
    </submittedName>
</protein>
<proteinExistence type="inferred from homology"/>
<organism evidence="3 4">
    <name type="scientific">Companilactobacillus mishanensis</name>
    <dbReference type="NCBI Taxonomy" id="2486008"/>
    <lineage>
        <taxon>Bacteria</taxon>
        <taxon>Bacillati</taxon>
        <taxon>Bacillota</taxon>
        <taxon>Bacilli</taxon>
        <taxon>Lactobacillales</taxon>
        <taxon>Lactobacillaceae</taxon>
        <taxon>Companilactobacillus</taxon>
    </lineage>
</organism>
<sequence>MINKQSQKKARIQVQVDQDLKDSAEEVLNDLGMNSTTAINVLFKRIVATESFPVNLSLTEKEKATRELQKSISKIPVRKIQTDEDVSKWLDETSDDE</sequence>
<dbReference type="Proteomes" id="UP000436655">
    <property type="component" value="Unassembled WGS sequence"/>
</dbReference>